<dbReference type="EMBL" id="JAAGWK010000041">
    <property type="protein sequence ID" value="NEL56692.1"/>
    <property type="molecule type" value="Genomic_DNA"/>
</dbReference>
<reference evidence="2 3" key="1">
    <citation type="submission" date="2020-02" db="EMBL/GenBank/DDBJ databases">
        <title>The whole genome sequence of CPCC 205119.</title>
        <authorList>
            <person name="Jiang Z."/>
        </authorList>
    </citation>
    <scope>NUCLEOTIDE SEQUENCE [LARGE SCALE GENOMIC DNA]</scope>
    <source>
        <strain evidence="2 3">CPCC 205119</strain>
    </source>
</reference>
<name>A0A7K3WK40_9ACTN</name>
<feature type="compositionally biased region" description="Polar residues" evidence="1">
    <location>
        <begin position="113"/>
        <end position="122"/>
    </location>
</feature>
<protein>
    <submittedName>
        <fullName evidence="2">Uncharacterized protein</fullName>
    </submittedName>
</protein>
<keyword evidence="3" id="KW-1185">Reference proteome</keyword>
<gene>
    <name evidence="2" type="ORF">G1H19_22235</name>
</gene>
<comment type="caution">
    <text evidence="2">The sequence shown here is derived from an EMBL/GenBank/DDBJ whole genome shotgun (WGS) entry which is preliminary data.</text>
</comment>
<feature type="region of interest" description="Disordered" evidence="1">
    <location>
        <begin position="78"/>
        <end position="122"/>
    </location>
</feature>
<evidence type="ECO:0000313" key="3">
    <source>
        <dbReference type="Proteomes" id="UP000470470"/>
    </source>
</evidence>
<evidence type="ECO:0000313" key="2">
    <source>
        <dbReference type="EMBL" id="NEL56692.1"/>
    </source>
</evidence>
<accession>A0A7K3WK40</accession>
<proteinExistence type="predicted"/>
<evidence type="ECO:0000256" key="1">
    <source>
        <dbReference type="SAM" id="MobiDB-lite"/>
    </source>
</evidence>
<organism evidence="2 3">
    <name type="scientific">Goekera deserti</name>
    <dbReference type="NCBI Taxonomy" id="2497753"/>
    <lineage>
        <taxon>Bacteria</taxon>
        <taxon>Bacillati</taxon>
        <taxon>Actinomycetota</taxon>
        <taxon>Actinomycetes</taxon>
        <taxon>Geodermatophilales</taxon>
        <taxon>Geodermatophilaceae</taxon>
        <taxon>Goekera</taxon>
    </lineage>
</organism>
<sequence length="122" mass="13423">MGERVVTASVALRVQPNSRRIYAYLRWSEAGRTHERYLGDFHAGDRLANLRQAWLVAKGNREPDKREALAALTGQVEQAGAHPDPVVGAHDAPRRASVSVRPTRPAPTIGERPTNQAGSDHR</sequence>
<dbReference type="AlphaFoldDB" id="A0A7K3WK40"/>
<dbReference type="Proteomes" id="UP000470470">
    <property type="component" value="Unassembled WGS sequence"/>
</dbReference>
<dbReference type="RefSeq" id="WP_152729551.1">
    <property type="nucleotide sequence ID" value="NZ_JAABOZ010000003.1"/>
</dbReference>